<feature type="non-terminal residue" evidence="1">
    <location>
        <position position="1"/>
    </location>
</feature>
<sequence>CFSVFKSKLKTYLSDNSQRLFNQGIFLTMTEARMA</sequence>
<name>W2KDN6_PHYNI</name>
<gene>
    <name evidence="1" type="ORF">L917_16683</name>
</gene>
<proteinExistence type="predicted"/>
<reference evidence="1" key="1">
    <citation type="submission" date="2013-11" db="EMBL/GenBank/DDBJ databases">
        <title>The Genome Sequence of Phytophthora parasitica CHvinca01.</title>
        <authorList>
            <consortium name="The Broad Institute Genomics Platform"/>
            <person name="Russ C."/>
            <person name="Tyler B."/>
            <person name="Panabieres F."/>
            <person name="Shan W."/>
            <person name="Tripathy S."/>
            <person name="Grunwald N."/>
            <person name="Machado M."/>
            <person name="Johnson C.S."/>
            <person name="Arredondo F."/>
            <person name="Hong C."/>
            <person name="Coffey M."/>
            <person name="Young S.K."/>
            <person name="Zeng Q."/>
            <person name="Gargeya S."/>
            <person name="Fitzgerald M."/>
            <person name="Abouelleil A."/>
            <person name="Alvarado L."/>
            <person name="Chapman S.B."/>
            <person name="Gainer-Dewar J."/>
            <person name="Goldberg J."/>
            <person name="Griggs A."/>
            <person name="Gujja S."/>
            <person name="Hansen M."/>
            <person name="Howarth C."/>
            <person name="Imamovic A."/>
            <person name="Ireland A."/>
            <person name="Larimer J."/>
            <person name="McCowan C."/>
            <person name="Murphy C."/>
            <person name="Pearson M."/>
            <person name="Poon T.W."/>
            <person name="Priest M."/>
            <person name="Roberts A."/>
            <person name="Saif S."/>
            <person name="Shea T."/>
            <person name="Sykes S."/>
            <person name="Wortman J."/>
            <person name="Nusbaum C."/>
            <person name="Birren B."/>
        </authorList>
    </citation>
    <scope>NUCLEOTIDE SEQUENCE [LARGE SCALE GENOMIC DNA]</scope>
    <source>
        <strain evidence="1">CHvinca01</strain>
    </source>
</reference>
<dbReference type="Proteomes" id="UP000054423">
    <property type="component" value="Unassembled WGS sequence"/>
</dbReference>
<protein>
    <submittedName>
        <fullName evidence="1">Uncharacterized protein</fullName>
    </submittedName>
</protein>
<accession>W2KDN6</accession>
<evidence type="ECO:0000313" key="1">
    <source>
        <dbReference type="EMBL" id="ETL83361.1"/>
    </source>
</evidence>
<dbReference type="AlphaFoldDB" id="W2KDN6"/>
<organism evidence="1">
    <name type="scientific">Phytophthora nicotianae</name>
    <name type="common">Potato buckeye rot agent</name>
    <name type="synonym">Phytophthora parasitica</name>
    <dbReference type="NCBI Taxonomy" id="4792"/>
    <lineage>
        <taxon>Eukaryota</taxon>
        <taxon>Sar</taxon>
        <taxon>Stramenopiles</taxon>
        <taxon>Oomycota</taxon>
        <taxon>Peronosporomycetes</taxon>
        <taxon>Peronosporales</taxon>
        <taxon>Peronosporaceae</taxon>
        <taxon>Phytophthora</taxon>
    </lineage>
</organism>
<dbReference type="EMBL" id="KI682053">
    <property type="protein sequence ID" value="ETL83361.1"/>
    <property type="molecule type" value="Genomic_DNA"/>
</dbReference>